<evidence type="ECO:0000256" key="4">
    <source>
        <dbReference type="ARBA" id="ARBA00022676"/>
    </source>
</evidence>
<organism evidence="12 13">
    <name type="scientific">Anseranas semipalmata</name>
    <name type="common">Magpie goose</name>
    <name type="synonym">Anas semipalmata</name>
    <dbReference type="NCBI Taxonomy" id="8851"/>
    <lineage>
        <taxon>Eukaryota</taxon>
        <taxon>Metazoa</taxon>
        <taxon>Chordata</taxon>
        <taxon>Craniata</taxon>
        <taxon>Vertebrata</taxon>
        <taxon>Euteleostomi</taxon>
        <taxon>Archelosauria</taxon>
        <taxon>Archosauria</taxon>
        <taxon>Dinosauria</taxon>
        <taxon>Saurischia</taxon>
        <taxon>Theropoda</taxon>
        <taxon>Coelurosauria</taxon>
        <taxon>Aves</taxon>
        <taxon>Neognathae</taxon>
        <taxon>Galloanserae</taxon>
        <taxon>Anseriformes</taxon>
        <taxon>Anseranatidae</taxon>
        <taxon>Anseranas</taxon>
    </lineage>
</organism>
<comment type="pathway">
    <text evidence="1">Purine metabolism; purine nucleoside salvage.</text>
</comment>
<dbReference type="SUPFAM" id="SSF53167">
    <property type="entry name" value="Purine and uridine phosphorylases"/>
    <property type="match status" value="1"/>
</dbReference>
<dbReference type="GO" id="GO:0009116">
    <property type="term" value="P:nucleoside metabolic process"/>
    <property type="evidence" value="ECO:0007669"/>
    <property type="project" value="InterPro"/>
</dbReference>
<dbReference type="GO" id="GO:0005737">
    <property type="term" value="C:cytoplasm"/>
    <property type="evidence" value="ECO:0007669"/>
    <property type="project" value="TreeGrafter"/>
</dbReference>
<comment type="caution">
    <text evidence="12">The sequence shown here is derived from an EMBL/GenBank/DDBJ whole genome shotgun (WGS) entry which is preliminary data.</text>
</comment>
<evidence type="ECO:0000259" key="11">
    <source>
        <dbReference type="Pfam" id="PF01048"/>
    </source>
</evidence>
<dbReference type="UniPathway" id="UPA00606"/>
<feature type="non-terminal residue" evidence="12">
    <location>
        <position position="1"/>
    </location>
</feature>
<accession>A0A7K9UV97</accession>
<dbReference type="InterPro" id="IPR011268">
    <property type="entry name" value="Purine_phosphorylase"/>
</dbReference>
<evidence type="ECO:0000256" key="9">
    <source>
        <dbReference type="ARBA" id="ARBA00023970"/>
    </source>
</evidence>
<reference evidence="12 13" key="1">
    <citation type="submission" date="2019-09" db="EMBL/GenBank/DDBJ databases">
        <title>Bird 10,000 Genomes (B10K) Project - Family phase.</title>
        <authorList>
            <person name="Zhang G."/>
        </authorList>
    </citation>
    <scope>NUCLEOTIDE SEQUENCE [LARGE SCALE GENOMIC DNA]</scope>
    <source>
        <strain evidence="12">B10K-DU-001-57</strain>
        <tissue evidence="12">Muscle</tissue>
    </source>
</reference>
<dbReference type="GO" id="GO:0004731">
    <property type="term" value="F:purine-nucleoside phosphorylase activity"/>
    <property type="evidence" value="ECO:0007669"/>
    <property type="project" value="UniProtKB-EC"/>
</dbReference>
<comment type="catalytic activity">
    <reaction evidence="9">
        <text>guanosine + phosphate = alpha-D-ribose 1-phosphate + guanine</text>
        <dbReference type="Rhea" id="RHEA:13233"/>
        <dbReference type="ChEBI" id="CHEBI:16235"/>
        <dbReference type="ChEBI" id="CHEBI:16750"/>
        <dbReference type="ChEBI" id="CHEBI:43474"/>
        <dbReference type="ChEBI" id="CHEBI:57720"/>
        <dbReference type="EC" id="2.4.2.1"/>
    </reaction>
</comment>
<evidence type="ECO:0000313" key="12">
    <source>
        <dbReference type="EMBL" id="NXI64046.1"/>
    </source>
</evidence>
<proteinExistence type="inferred from homology"/>
<comment type="similarity">
    <text evidence="2">Belongs to the PNP/MTAP phosphorylase family.</text>
</comment>
<sequence length="87" mass="9222">MLDAYDPELRRLALALAPPELRAREGVYCGVGGPSYETVAECRFLQRVGADAVGETTVSEAVAARHCGLRLLGLSLITNAAPLPPED</sequence>
<evidence type="ECO:0000256" key="10">
    <source>
        <dbReference type="ARBA" id="ARBA00031036"/>
    </source>
</evidence>
<keyword evidence="13" id="KW-1185">Reference proteome</keyword>
<dbReference type="Pfam" id="PF01048">
    <property type="entry name" value="PNP_UDP_1"/>
    <property type="match status" value="1"/>
</dbReference>
<evidence type="ECO:0000256" key="3">
    <source>
        <dbReference type="ARBA" id="ARBA00011886"/>
    </source>
</evidence>
<dbReference type="Gene3D" id="3.40.50.1580">
    <property type="entry name" value="Nucleoside phosphorylase domain"/>
    <property type="match status" value="1"/>
</dbReference>
<protein>
    <recommendedName>
        <fullName evidence="3">purine-nucleoside phosphorylase</fullName>
        <ecNumber evidence="3">2.4.2.1</ecNumber>
    </recommendedName>
    <alternativeName>
        <fullName evidence="10">Inosine-guanosine phosphorylase</fullName>
    </alternativeName>
</protein>
<dbReference type="OrthoDB" id="10261782at2759"/>
<comment type="catalytic activity">
    <reaction evidence="7">
        <text>2'-deoxyguanosine + phosphate = 2-deoxy-alpha-D-ribose 1-phosphate + guanine</text>
        <dbReference type="Rhea" id="RHEA:27738"/>
        <dbReference type="ChEBI" id="CHEBI:16235"/>
        <dbReference type="ChEBI" id="CHEBI:17172"/>
        <dbReference type="ChEBI" id="CHEBI:43474"/>
        <dbReference type="ChEBI" id="CHEBI:57259"/>
        <dbReference type="EC" id="2.4.2.1"/>
    </reaction>
</comment>
<dbReference type="EMBL" id="VXAA01001565">
    <property type="protein sequence ID" value="NXI64046.1"/>
    <property type="molecule type" value="Genomic_DNA"/>
</dbReference>
<evidence type="ECO:0000313" key="13">
    <source>
        <dbReference type="Proteomes" id="UP000567872"/>
    </source>
</evidence>
<keyword evidence="4" id="KW-0328">Glycosyltransferase</keyword>
<evidence type="ECO:0000256" key="7">
    <source>
        <dbReference type="ARBA" id="ARBA00023929"/>
    </source>
</evidence>
<name>A0A7K9UV97_ANSSE</name>
<dbReference type="PANTHER" id="PTHR11904:SF12">
    <property type="entry name" value="PURINE NUCLEOSIDE PHOSPHORYLASE"/>
    <property type="match status" value="1"/>
</dbReference>
<evidence type="ECO:0000256" key="8">
    <source>
        <dbReference type="ARBA" id="ARBA00023950"/>
    </source>
</evidence>
<dbReference type="EC" id="2.4.2.1" evidence="3"/>
<gene>
    <name evidence="12" type="primary">Pnp_0</name>
    <name evidence="12" type="ORF">ANSSEM_R15376</name>
</gene>
<evidence type="ECO:0000256" key="1">
    <source>
        <dbReference type="ARBA" id="ARBA00005058"/>
    </source>
</evidence>
<keyword evidence="5" id="KW-0808">Transferase</keyword>
<comment type="catalytic activity">
    <reaction evidence="8">
        <text>2'-deoxyinosine + phosphate = 2-deoxy-alpha-D-ribose 1-phosphate + hypoxanthine</text>
        <dbReference type="Rhea" id="RHEA:27750"/>
        <dbReference type="ChEBI" id="CHEBI:17368"/>
        <dbReference type="ChEBI" id="CHEBI:28997"/>
        <dbReference type="ChEBI" id="CHEBI:43474"/>
        <dbReference type="ChEBI" id="CHEBI:57259"/>
        <dbReference type="EC" id="2.4.2.1"/>
    </reaction>
</comment>
<dbReference type="PANTHER" id="PTHR11904">
    <property type="entry name" value="METHYLTHIOADENOSINE/PURINE NUCLEOSIDE PHOSPHORYLASE"/>
    <property type="match status" value="1"/>
</dbReference>
<evidence type="ECO:0000256" key="5">
    <source>
        <dbReference type="ARBA" id="ARBA00022679"/>
    </source>
</evidence>
<feature type="non-terminal residue" evidence="12">
    <location>
        <position position="87"/>
    </location>
</feature>
<dbReference type="AlphaFoldDB" id="A0A7K9UV97"/>
<evidence type="ECO:0000256" key="6">
    <source>
        <dbReference type="ARBA" id="ARBA00023918"/>
    </source>
</evidence>
<feature type="domain" description="Nucleoside phosphorylase" evidence="11">
    <location>
        <begin position="3"/>
        <end position="81"/>
    </location>
</feature>
<dbReference type="InterPro" id="IPR035994">
    <property type="entry name" value="Nucleoside_phosphorylase_sf"/>
</dbReference>
<dbReference type="Proteomes" id="UP000567872">
    <property type="component" value="Unassembled WGS sequence"/>
</dbReference>
<evidence type="ECO:0000256" key="2">
    <source>
        <dbReference type="ARBA" id="ARBA00006751"/>
    </source>
</evidence>
<comment type="catalytic activity">
    <reaction evidence="6">
        <text>inosine + phosphate = alpha-D-ribose 1-phosphate + hypoxanthine</text>
        <dbReference type="Rhea" id="RHEA:27646"/>
        <dbReference type="ChEBI" id="CHEBI:17368"/>
        <dbReference type="ChEBI" id="CHEBI:17596"/>
        <dbReference type="ChEBI" id="CHEBI:43474"/>
        <dbReference type="ChEBI" id="CHEBI:57720"/>
        <dbReference type="EC" id="2.4.2.1"/>
    </reaction>
</comment>
<dbReference type="InterPro" id="IPR000845">
    <property type="entry name" value="Nucleoside_phosphorylase_d"/>
</dbReference>